<feature type="non-terminal residue" evidence="2">
    <location>
        <position position="64"/>
    </location>
</feature>
<keyword evidence="1" id="KW-1133">Transmembrane helix</keyword>
<proteinExistence type="predicted"/>
<evidence type="ECO:0000313" key="2">
    <source>
        <dbReference type="EMBL" id="VDO16404.1"/>
    </source>
</evidence>
<organism evidence="2 3">
    <name type="scientific">Brugia timori</name>
    <dbReference type="NCBI Taxonomy" id="42155"/>
    <lineage>
        <taxon>Eukaryota</taxon>
        <taxon>Metazoa</taxon>
        <taxon>Ecdysozoa</taxon>
        <taxon>Nematoda</taxon>
        <taxon>Chromadorea</taxon>
        <taxon>Rhabditida</taxon>
        <taxon>Spirurina</taxon>
        <taxon>Spiruromorpha</taxon>
        <taxon>Filarioidea</taxon>
        <taxon>Onchocercidae</taxon>
        <taxon>Brugia</taxon>
    </lineage>
</organism>
<sequence length="64" mass="7929">MVKCFDHIVVYASQMYKSHIFFKLLYEFGAVNCNFFFFSNVYMKYWTRILVSFKFGRDMREQKK</sequence>
<feature type="transmembrane region" description="Helical" evidence="1">
    <location>
        <begin position="20"/>
        <end position="38"/>
    </location>
</feature>
<dbReference type="EMBL" id="UZAG01004121">
    <property type="protein sequence ID" value="VDO16404.1"/>
    <property type="molecule type" value="Genomic_DNA"/>
</dbReference>
<keyword evidence="1" id="KW-0812">Transmembrane</keyword>
<reference evidence="2 3" key="1">
    <citation type="submission" date="2018-11" db="EMBL/GenBank/DDBJ databases">
        <authorList>
            <consortium name="Pathogen Informatics"/>
        </authorList>
    </citation>
    <scope>NUCLEOTIDE SEQUENCE [LARGE SCALE GENOMIC DNA]</scope>
</reference>
<protein>
    <submittedName>
        <fullName evidence="2">Uncharacterized protein</fullName>
    </submittedName>
</protein>
<dbReference type="AlphaFoldDB" id="A0A3P7TVC2"/>
<evidence type="ECO:0000313" key="3">
    <source>
        <dbReference type="Proteomes" id="UP000280834"/>
    </source>
</evidence>
<accession>A0A3P7TVC2</accession>
<keyword evidence="3" id="KW-1185">Reference proteome</keyword>
<name>A0A3P7TVC2_9BILA</name>
<keyword evidence="1" id="KW-0472">Membrane</keyword>
<gene>
    <name evidence="2" type="ORF">BTMF_LOCUS4239</name>
</gene>
<dbReference type="Proteomes" id="UP000280834">
    <property type="component" value="Unassembled WGS sequence"/>
</dbReference>
<evidence type="ECO:0000256" key="1">
    <source>
        <dbReference type="SAM" id="Phobius"/>
    </source>
</evidence>